<evidence type="ECO:0000313" key="7">
    <source>
        <dbReference type="EMBL" id="KAG9353829.1"/>
    </source>
</evidence>
<feature type="region of interest" description="Disordered" evidence="5">
    <location>
        <begin position="49"/>
        <end position="104"/>
    </location>
</feature>
<protein>
    <recommendedName>
        <fullName evidence="6">LIM zinc-binding domain-containing protein</fullName>
    </recommendedName>
</protein>
<dbReference type="GO" id="GO:0030036">
    <property type="term" value="P:actin cytoskeleton organization"/>
    <property type="evidence" value="ECO:0007669"/>
    <property type="project" value="TreeGrafter"/>
</dbReference>
<dbReference type="PROSITE" id="PS00478">
    <property type="entry name" value="LIM_DOMAIN_1"/>
    <property type="match status" value="1"/>
</dbReference>
<keyword evidence="1 4" id="KW-0479">Metal-binding</keyword>
<evidence type="ECO:0000256" key="1">
    <source>
        <dbReference type="ARBA" id="ARBA00022723"/>
    </source>
</evidence>
<dbReference type="GO" id="GO:0007507">
    <property type="term" value="P:heart development"/>
    <property type="evidence" value="ECO:0007669"/>
    <property type="project" value="TreeGrafter"/>
</dbReference>
<dbReference type="EMBL" id="JAFBMS010000003">
    <property type="protein sequence ID" value="KAG9353829.1"/>
    <property type="molecule type" value="Genomic_DNA"/>
</dbReference>
<dbReference type="PROSITE" id="PS50023">
    <property type="entry name" value="LIM_DOMAIN_2"/>
    <property type="match status" value="2"/>
</dbReference>
<dbReference type="GO" id="GO:0046872">
    <property type="term" value="F:metal ion binding"/>
    <property type="evidence" value="ECO:0007669"/>
    <property type="project" value="UniProtKB-KW"/>
</dbReference>
<sequence>MRNELREKPGAEWNAPCHVELKQLAGQALVLEEVQPSTHVISPMKTMTKASTSAPRNGNPAPFKLPSHSAFVTGWRGRGRKEGACPSTTSSDTERNTESQTDRRGSLVQLEAWVGARFKAQCSLFSSHFLLRGKGETCPVPLKISRTQLSHPFGTQHRGSGLPKSSAQRGQVAPSLGCVNNSGPKLPPSSHSAHHPHPMGQDSLVQRAERMPAGTPTVTVGERPGHDPQRGPFLVALGKSWHPEEFTCAHCHTSLADVGFVQERGSVYCEHCYEEFFAPICGQCQHKILGQPIRNNTFHLEDGQPYCEKDYYNLFGVSCHGCDFPIEAGDKFLEALGFNWHDTCFVCSVCNTSLEGQAFFSKKDKPLCKKHAHTVKV</sequence>
<accession>A0A8T2PR67</accession>
<keyword evidence="8" id="KW-1185">Reference proteome</keyword>
<evidence type="ECO:0000256" key="5">
    <source>
        <dbReference type="SAM" id="MobiDB-lite"/>
    </source>
</evidence>
<dbReference type="SMART" id="SM00132">
    <property type="entry name" value="LIM"/>
    <property type="match status" value="3"/>
</dbReference>
<proteinExistence type="predicted"/>
<dbReference type="CDD" id="cd09361">
    <property type="entry name" value="LIM1_Enigma_like"/>
    <property type="match status" value="1"/>
</dbReference>
<dbReference type="Gene3D" id="2.10.110.10">
    <property type="entry name" value="Cysteine Rich Protein"/>
    <property type="match status" value="2"/>
</dbReference>
<dbReference type="GO" id="GO:0030018">
    <property type="term" value="C:Z disc"/>
    <property type="evidence" value="ECO:0007669"/>
    <property type="project" value="TreeGrafter"/>
</dbReference>
<dbReference type="GO" id="GO:0061061">
    <property type="term" value="P:muscle structure development"/>
    <property type="evidence" value="ECO:0007669"/>
    <property type="project" value="TreeGrafter"/>
</dbReference>
<evidence type="ECO:0000313" key="8">
    <source>
        <dbReference type="Proteomes" id="UP000824540"/>
    </source>
</evidence>
<dbReference type="SUPFAM" id="SSF57716">
    <property type="entry name" value="Glucocorticoid receptor-like (DNA-binding domain)"/>
    <property type="match status" value="2"/>
</dbReference>
<evidence type="ECO:0000256" key="4">
    <source>
        <dbReference type="PROSITE-ProRule" id="PRU00125"/>
    </source>
</evidence>
<dbReference type="GO" id="GO:0005912">
    <property type="term" value="C:adherens junction"/>
    <property type="evidence" value="ECO:0007669"/>
    <property type="project" value="TreeGrafter"/>
</dbReference>
<evidence type="ECO:0000256" key="2">
    <source>
        <dbReference type="ARBA" id="ARBA00022833"/>
    </source>
</evidence>
<dbReference type="OrthoDB" id="5911912at2759"/>
<feature type="compositionally biased region" description="Basic and acidic residues" evidence="5">
    <location>
        <begin position="92"/>
        <end position="104"/>
    </location>
</feature>
<comment type="caution">
    <text evidence="7">The sequence shown here is derived from an EMBL/GenBank/DDBJ whole genome shotgun (WGS) entry which is preliminary data.</text>
</comment>
<dbReference type="Pfam" id="PF00412">
    <property type="entry name" value="LIM"/>
    <property type="match status" value="2"/>
</dbReference>
<reference evidence="7" key="1">
    <citation type="thesis" date="2021" institute="BYU ScholarsArchive" country="Provo, UT, USA">
        <title>Applications of and Algorithms for Genome Assembly and Genomic Analyses with an Emphasis on Marine Teleosts.</title>
        <authorList>
            <person name="Pickett B.D."/>
        </authorList>
    </citation>
    <scope>NUCLEOTIDE SEQUENCE</scope>
    <source>
        <strain evidence="7">HI-2016</strain>
    </source>
</reference>
<dbReference type="Proteomes" id="UP000824540">
    <property type="component" value="Unassembled WGS sequence"/>
</dbReference>
<dbReference type="InterPro" id="IPR001781">
    <property type="entry name" value="Znf_LIM"/>
</dbReference>
<dbReference type="AlphaFoldDB" id="A0A8T2PR67"/>
<dbReference type="InterPro" id="IPR050604">
    <property type="entry name" value="PDZ-LIM_domain"/>
</dbReference>
<keyword evidence="3 4" id="KW-0440">LIM domain</keyword>
<organism evidence="7 8">
    <name type="scientific">Albula glossodonta</name>
    <name type="common">roundjaw bonefish</name>
    <dbReference type="NCBI Taxonomy" id="121402"/>
    <lineage>
        <taxon>Eukaryota</taxon>
        <taxon>Metazoa</taxon>
        <taxon>Chordata</taxon>
        <taxon>Craniata</taxon>
        <taxon>Vertebrata</taxon>
        <taxon>Euteleostomi</taxon>
        <taxon>Actinopterygii</taxon>
        <taxon>Neopterygii</taxon>
        <taxon>Teleostei</taxon>
        <taxon>Albuliformes</taxon>
        <taxon>Albulidae</taxon>
        <taxon>Albula</taxon>
    </lineage>
</organism>
<name>A0A8T2PR67_9TELE</name>
<dbReference type="PANTHER" id="PTHR24214">
    <property type="entry name" value="PDZ AND LIM DOMAIN PROTEIN ZASP"/>
    <property type="match status" value="1"/>
</dbReference>
<evidence type="ECO:0000256" key="3">
    <source>
        <dbReference type="ARBA" id="ARBA00023038"/>
    </source>
</evidence>
<dbReference type="FunFam" id="2.10.110.10:FF:000010">
    <property type="entry name" value="PDZ and LIM domain protein 5"/>
    <property type="match status" value="1"/>
</dbReference>
<evidence type="ECO:0000259" key="6">
    <source>
        <dbReference type="PROSITE" id="PS50023"/>
    </source>
</evidence>
<dbReference type="PANTHER" id="PTHR24214:SF32">
    <property type="entry name" value="PDZ AND LIM DOMAIN PROTEIN 5"/>
    <property type="match status" value="1"/>
</dbReference>
<dbReference type="GO" id="GO:0001725">
    <property type="term" value="C:stress fiber"/>
    <property type="evidence" value="ECO:0007669"/>
    <property type="project" value="TreeGrafter"/>
</dbReference>
<feature type="domain" description="LIM zinc-binding" evidence="6">
    <location>
        <begin position="216"/>
        <end position="279"/>
    </location>
</feature>
<feature type="domain" description="LIM zinc-binding" evidence="6">
    <location>
        <begin position="317"/>
        <end position="377"/>
    </location>
</feature>
<dbReference type="GO" id="GO:0051371">
    <property type="term" value="F:muscle alpha-actinin binding"/>
    <property type="evidence" value="ECO:0007669"/>
    <property type="project" value="TreeGrafter"/>
</dbReference>
<feature type="region of interest" description="Disordered" evidence="5">
    <location>
        <begin position="149"/>
        <end position="201"/>
    </location>
</feature>
<dbReference type="GO" id="GO:0003779">
    <property type="term" value="F:actin binding"/>
    <property type="evidence" value="ECO:0007669"/>
    <property type="project" value="TreeGrafter"/>
</dbReference>
<gene>
    <name evidence="7" type="ORF">JZ751_011953</name>
</gene>
<dbReference type="GO" id="GO:0031941">
    <property type="term" value="C:filamentous actin"/>
    <property type="evidence" value="ECO:0007669"/>
    <property type="project" value="TreeGrafter"/>
</dbReference>
<keyword evidence="2 4" id="KW-0862">Zinc</keyword>